<dbReference type="InterPro" id="IPR036890">
    <property type="entry name" value="HATPase_C_sf"/>
</dbReference>
<keyword evidence="4" id="KW-0067">ATP-binding</keyword>
<keyword evidence="1" id="KW-0808">Transferase</keyword>
<dbReference type="GO" id="GO:0005524">
    <property type="term" value="F:ATP binding"/>
    <property type="evidence" value="ECO:0007669"/>
    <property type="project" value="UniProtKB-KW"/>
</dbReference>
<organism evidence="4 5">
    <name type="scientific">Rhodococcus zopfii</name>
    <dbReference type="NCBI Taxonomy" id="43772"/>
    <lineage>
        <taxon>Bacteria</taxon>
        <taxon>Bacillati</taxon>
        <taxon>Actinomycetota</taxon>
        <taxon>Actinomycetes</taxon>
        <taxon>Mycobacteriales</taxon>
        <taxon>Nocardiaceae</taxon>
        <taxon>Rhodococcus</taxon>
    </lineage>
</organism>
<proteinExistence type="predicted"/>
<comment type="caution">
    <text evidence="4">The sequence shown here is derived from an EMBL/GenBank/DDBJ whole genome shotgun (WGS) entry which is preliminary data.</text>
</comment>
<dbReference type="CDD" id="cd16936">
    <property type="entry name" value="HATPase_RsbW-like"/>
    <property type="match status" value="1"/>
</dbReference>
<dbReference type="SUPFAM" id="SSF55874">
    <property type="entry name" value="ATPase domain of HSP90 chaperone/DNA topoisomerase II/histidine kinase"/>
    <property type="match status" value="1"/>
</dbReference>
<evidence type="ECO:0000256" key="2">
    <source>
        <dbReference type="SAM" id="MobiDB-lite"/>
    </source>
</evidence>
<gene>
    <name evidence="4" type="ORF">F8M49_24575</name>
</gene>
<evidence type="ECO:0000256" key="1">
    <source>
        <dbReference type="ARBA" id="ARBA00022527"/>
    </source>
</evidence>
<feature type="region of interest" description="Disordered" evidence="2">
    <location>
        <begin position="1"/>
        <end position="21"/>
    </location>
</feature>
<accession>A0ABU3WUT7</accession>
<dbReference type="PANTHER" id="PTHR35526:SF3">
    <property type="entry name" value="ANTI-SIGMA-F FACTOR RSBW"/>
    <property type="match status" value="1"/>
</dbReference>
<dbReference type="PANTHER" id="PTHR35526">
    <property type="entry name" value="ANTI-SIGMA-F FACTOR RSBW-RELATED"/>
    <property type="match status" value="1"/>
</dbReference>
<dbReference type="InterPro" id="IPR050267">
    <property type="entry name" value="Anti-sigma-factor_SerPK"/>
</dbReference>
<evidence type="ECO:0000313" key="4">
    <source>
        <dbReference type="EMBL" id="MDV2477765.1"/>
    </source>
</evidence>
<feature type="domain" description="Histidine kinase/HSP90-like ATPase" evidence="3">
    <location>
        <begin position="30"/>
        <end position="147"/>
    </location>
</feature>
<reference evidence="4 5" key="1">
    <citation type="submission" date="2019-10" db="EMBL/GenBank/DDBJ databases">
        <title>Draft Genome Assembly of Rhodococcus zopfii DSM44189.</title>
        <authorList>
            <person name="Sutton J.M."/>
            <person name="Akob D.M."/>
            <person name="Bushman T.J."/>
        </authorList>
    </citation>
    <scope>NUCLEOTIDE SEQUENCE [LARGE SCALE GENOMIC DNA]</scope>
    <source>
        <strain evidence="4 5">DSM 44189</strain>
    </source>
</reference>
<dbReference type="InterPro" id="IPR003594">
    <property type="entry name" value="HATPase_dom"/>
</dbReference>
<keyword evidence="1" id="KW-0723">Serine/threonine-protein kinase</keyword>
<sequence>MSDQGRQSVPPAPGPSGLSEARSLRLDDVRAELTALAPIRHRLAQFAREIGLSADTTGDMLLATYEALANVAEHAYPPGVQGTFDLRADSRPDEGVLTISIVDRGSWKPEADNSRARRGRGVRLMHACSDSARVETGDEGTRIHLQWNYRASLPEPEQQVKP</sequence>
<dbReference type="Gene3D" id="3.30.565.10">
    <property type="entry name" value="Histidine kinase-like ATPase, C-terminal domain"/>
    <property type="match status" value="1"/>
</dbReference>
<dbReference type="Proteomes" id="UP001275440">
    <property type="component" value="Unassembled WGS sequence"/>
</dbReference>
<evidence type="ECO:0000259" key="3">
    <source>
        <dbReference type="Pfam" id="PF13581"/>
    </source>
</evidence>
<keyword evidence="5" id="KW-1185">Reference proteome</keyword>
<dbReference type="Pfam" id="PF13581">
    <property type="entry name" value="HATPase_c_2"/>
    <property type="match status" value="1"/>
</dbReference>
<protein>
    <submittedName>
        <fullName evidence="4">ATP-binding protein</fullName>
    </submittedName>
</protein>
<keyword evidence="1" id="KW-0418">Kinase</keyword>
<keyword evidence="4" id="KW-0547">Nucleotide-binding</keyword>
<evidence type="ECO:0000313" key="5">
    <source>
        <dbReference type="Proteomes" id="UP001275440"/>
    </source>
</evidence>
<dbReference type="EMBL" id="WBMO01000005">
    <property type="protein sequence ID" value="MDV2477765.1"/>
    <property type="molecule type" value="Genomic_DNA"/>
</dbReference>
<name>A0ABU3WUT7_9NOCA</name>